<feature type="chain" id="PRO_5047373865" evidence="1">
    <location>
        <begin position="25"/>
        <end position="143"/>
    </location>
</feature>
<name>A0ABT7IJH1_9BURK</name>
<organism evidence="2 3">
    <name type="scientific">Mesosutterella faecium</name>
    <dbReference type="NCBI Taxonomy" id="2925194"/>
    <lineage>
        <taxon>Bacteria</taxon>
        <taxon>Pseudomonadati</taxon>
        <taxon>Pseudomonadota</taxon>
        <taxon>Betaproteobacteria</taxon>
        <taxon>Burkholderiales</taxon>
        <taxon>Sutterellaceae</taxon>
        <taxon>Mesosutterella</taxon>
    </lineage>
</organism>
<protein>
    <submittedName>
        <fullName evidence="2">DUF192 domain-containing protein</fullName>
    </submittedName>
</protein>
<keyword evidence="3" id="KW-1185">Reference proteome</keyword>
<evidence type="ECO:0000313" key="2">
    <source>
        <dbReference type="EMBL" id="MDL2058512.1"/>
    </source>
</evidence>
<dbReference type="Proteomes" id="UP001165481">
    <property type="component" value="Unassembled WGS sequence"/>
</dbReference>
<evidence type="ECO:0000313" key="3">
    <source>
        <dbReference type="Proteomes" id="UP001165481"/>
    </source>
</evidence>
<evidence type="ECO:0000256" key="1">
    <source>
        <dbReference type="SAM" id="SignalP"/>
    </source>
</evidence>
<dbReference type="InterPro" id="IPR003795">
    <property type="entry name" value="DUF192"/>
</dbReference>
<gene>
    <name evidence="2" type="ORF">MUN46_000860</name>
</gene>
<dbReference type="Gene3D" id="2.60.120.1140">
    <property type="entry name" value="Protein of unknown function DUF192"/>
    <property type="match status" value="1"/>
</dbReference>
<feature type="signal peptide" evidence="1">
    <location>
        <begin position="1"/>
        <end position="24"/>
    </location>
</feature>
<dbReference type="Pfam" id="PF02643">
    <property type="entry name" value="DUF192"/>
    <property type="match status" value="1"/>
</dbReference>
<proteinExistence type="predicted"/>
<dbReference type="InterPro" id="IPR038695">
    <property type="entry name" value="Saro_0823-like_sf"/>
</dbReference>
<keyword evidence="1" id="KW-0732">Signal</keyword>
<sequence>MLGIFLRCLAAAAALGLSAGSAPAAETVRLEAAGSVLEAEVARSRAQLERGLMGRPALPEGRAMLFVFPHPSGWCMWMKDTPAPLSIAFVSEDGRVISVEPMQPFSTRLHCPPEPAAYGIEAPAGSLEKRGLRPGVRVQGLPR</sequence>
<dbReference type="PANTHER" id="PTHR37953:SF1">
    <property type="entry name" value="UPF0127 PROTEIN MJ1496"/>
    <property type="match status" value="1"/>
</dbReference>
<reference evidence="2" key="1">
    <citation type="submission" date="2023-03" db="EMBL/GenBank/DDBJ databases">
        <title>Mesosutterella sp. nov. isolated from porcine feces.</title>
        <authorList>
            <person name="Yu S."/>
        </authorList>
    </citation>
    <scope>NUCLEOTIDE SEQUENCE</scope>
    <source>
        <strain evidence="2">AGMB02718</strain>
    </source>
</reference>
<dbReference type="RefSeq" id="WP_243377168.1">
    <property type="nucleotide sequence ID" value="NZ_JAKZJU020000001.1"/>
</dbReference>
<accession>A0ABT7IJH1</accession>
<comment type="caution">
    <text evidence="2">The sequence shown here is derived from an EMBL/GenBank/DDBJ whole genome shotgun (WGS) entry which is preliminary data.</text>
</comment>
<dbReference type="EMBL" id="JAKZJU020000001">
    <property type="protein sequence ID" value="MDL2058512.1"/>
    <property type="molecule type" value="Genomic_DNA"/>
</dbReference>
<dbReference type="PANTHER" id="PTHR37953">
    <property type="entry name" value="UPF0127 PROTEIN MJ1496"/>
    <property type="match status" value="1"/>
</dbReference>